<dbReference type="AlphaFoldDB" id="A0A0E9ULF5"/>
<reference evidence="2" key="1">
    <citation type="submission" date="2014-11" db="EMBL/GenBank/DDBJ databases">
        <authorList>
            <person name="Amaro Gonzalez C."/>
        </authorList>
    </citation>
    <scope>NUCLEOTIDE SEQUENCE</scope>
</reference>
<feature type="signal peptide" evidence="1">
    <location>
        <begin position="1"/>
        <end position="29"/>
    </location>
</feature>
<name>A0A0E9ULF5_ANGAN</name>
<proteinExistence type="predicted"/>
<accession>A0A0E9ULF5</accession>
<evidence type="ECO:0000313" key="2">
    <source>
        <dbReference type="EMBL" id="JAH66632.1"/>
    </source>
</evidence>
<keyword evidence="1" id="KW-0732">Signal</keyword>
<reference evidence="2" key="2">
    <citation type="journal article" date="2015" name="Fish Shellfish Immunol.">
        <title>Early steps in the European eel (Anguilla anguilla)-Vibrio vulnificus interaction in the gills: Role of the RtxA13 toxin.</title>
        <authorList>
            <person name="Callol A."/>
            <person name="Pajuelo D."/>
            <person name="Ebbesson L."/>
            <person name="Teles M."/>
            <person name="MacKenzie S."/>
            <person name="Amaro C."/>
        </authorList>
    </citation>
    <scope>NUCLEOTIDE SEQUENCE</scope>
</reference>
<sequence>MGTVRGAQCTVCKSSLLLILCLQGHLYNARNNMWFNKSIKHQCSVLKRWEMSRFLPLGPFGVSMCHLKGLNLAF</sequence>
<evidence type="ECO:0000256" key="1">
    <source>
        <dbReference type="SAM" id="SignalP"/>
    </source>
</evidence>
<protein>
    <submittedName>
        <fullName evidence="2">Uncharacterized protein</fullName>
    </submittedName>
</protein>
<dbReference type="EMBL" id="GBXM01041945">
    <property type="protein sequence ID" value="JAH66632.1"/>
    <property type="molecule type" value="Transcribed_RNA"/>
</dbReference>
<organism evidence="2">
    <name type="scientific">Anguilla anguilla</name>
    <name type="common">European freshwater eel</name>
    <name type="synonym">Muraena anguilla</name>
    <dbReference type="NCBI Taxonomy" id="7936"/>
    <lineage>
        <taxon>Eukaryota</taxon>
        <taxon>Metazoa</taxon>
        <taxon>Chordata</taxon>
        <taxon>Craniata</taxon>
        <taxon>Vertebrata</taxon>
        <taxon>Euteleostomi</taxon>
        <taxon>Actinopterygii</taxon>
        <taxon>Neopterygii</taxon>
        <taxon>Teleostei</taxon>
        <taxon>Anguilliformes</taxon>
        <taxon>Anguillidae</taxon>
        <taxon>Anguilla</taxon>
    </lineage>
</organism>
<feature type="chain" id="PRO_5002433972" evidence="1">
    <location>
        <begin position="30"/>
        <end position="74"/>
    </location>
</feature>